<name>A0A4Q7P7M6_9BACT</name>
<comment type="caution">
    <text evidence="8">The sequence shown here is derived from an EMBL/GenBank/DDBJ whole genome shotgun (WGS) entry which is preliminary data.</text>
</comment>
<dbReference type="Pfam" id="PF14322">
    <property type="entry name" value="SusD-like_3"/>
    <property type="match status" value="1"/>
</dbReference>
<dbReference type="AlphaFoldDB" id="A0A4Q7P7M6"/>
<protein>
    <submittedName>
        <fullName evidence="8">Putative outer membrane starch-binding protein</fullName>
    </submittedName>
</protein>
<dbReference type="InterPro" id="IPR033985">
    <property type="entry name" value="SusD-like_N"/>
</dbReference>
<feature type="domain" description="RagB/SusD" evidence="6">
    <location>
        <begin position="413"/>
        <end position="544"/>
    </location>
</feature>
<comment type="subcellular location">
    <subcellularLocation>
        <location evidence="1">Cell outer membrane</location>
    </subcellularLocation>
</comment>
<keyword evidence="3" id="KW-0732">Signal</keyword>
<keyword evidence="5" id="KW-0998">Cell outer membrane</keyword>
<dbReference type="PROSITE" id="PS51257">
    <property type="entry name" value="PROKAR_LIPOPROTEIN"/>
    <property type="match status" value="1"/>
</dbReference>
<reference evidence="8 9" key="1">
    <citation type="submission" date="2019-02" db="EMBL/GenBank/DDBJ databases">
        <title>Genomic Encyclopedia of Archaeal and Bacterial Type Strains, Phase II (KMG-II): from individual species to whole genera.</title>
        <authorList>
            <person name="Goeker M."/>
        </authorList>
    </citation>
    <scope>NUCLEOTIDE SEQUENCE [LARGE SCALE GENOMIC DNA]</scope>
    <source>
        <strain evidence="8 9">DSM 21411</strain>
    </source>
</reference>
<dbReference type="Proteomes" id="UP000292209">
    <property type="component" value="Unassembled WGS sequence"/>
</dbReference>
<accession>A0A4Q7P7M6</accession>
<dbReference type="EMBL" id="SGXG01000001">
    <property type="protein sequence ID" value="RZS95490.1"/>
    <property type="molecule type" value="Genomic_DNA"/>
</dbReference>
<sequence length="545" mass="61312">MKNLINIRYFLIGLGMSFLVTSSCVDLEEQVFSAVTADNFFQTDEEFISALGAAYSSLGGLGNHSGLWSINELASDEIVIATKGGDWFDGGVLLQLHQHEFLPDNPFFQNSWNFLFGGINTCNRLIFSFQTLDNPNSEAFIGELRALRALFYYWAMDAFGNIPLVTDFTVLEAPATKTRKEAYDFILAELNEVIPLLPTARDGTTYGRMTKWAALTIRMKLYLNAEVYTGTPQWALAAADAEEIINNGPYSLMPSYKDNFIINNAGSTENIFVYPYDKVFAGGFNWVMMTLHIASQSTYNLTQQPWNGYQTVEEFYNSYIDPVKNPGVQGPVWKGLALTQSQGTIDGRLSNFLVGPQFRADGSRLVDPGVEPFDPTGRNGDPDGPPLTFMPYLNEIWPQGLRQSGARIGKYEFEVGGTNNMSNDFVIFRLSDVILSLAEARFRLGNTTQALALVNQIRARAGNLDPFTTLTEENLLAERGREMFVEMTRRQDLIRFKKYGEAWWPYQGMNRPKRVHQPGSHLELFPIPEPQLLANPRLRQNPGYN</sequence>
<comment type="similarity">
    <text evidence="2">Belongs to the SusD family.</text>
</comment>
<evidence type="ECO:0000256" key="1">
    <source>
        <dbReference type="ARBA" id="ARBA00004442"/>
    </source>
</evidence>
<dbReference type="InterPro" id="IPR011990">
    <property type="entry name" value="TPR-like_helical_dom_sf"/>
</dbReference>
<proteinExistence type="inferred from homology"/>
<dbReference type="Pfam" id="PF07980">
    <property type="entry name" value="SusD_RagB"/>
    <property type="match status" value="1"/>
</dbReference>
<dbReference type="Gene3D" id="1.25.40.390">
    <property type="match status" value="1"/>
</dbReference>
<dbReference type="InterPro" id="IPR012944">
    <property type="entry name" value="SusD_RagB_dom"/>
</dbReference>
<organism evidence="8 9">
    <name type="scientific">Cecembia calidifontis</name>
    <dbReference type="NCBI Taxonomy" id="1187080"/>
    <lineage>
        <taxon>Bacteria</taxon>
        <taxon>Pseudomonadati</taxon>
        <taxon>Bacteroidota</taxon>
        <taxon>Cytophagia</taxon>
        <taxon>Cytophagales</taxon>
        <taxon>Cyclobacteriaceae</taxon>
        <taxon>Cecembia</taxon>
    </lineage>
</organism>
<evidence type="ECO:0000256" key="4">
    <source>
        <dbReference type="ARBA" id="ARBA00023136"/>
    </source>
</evidence>
<keyword evidence="4" id="KW-0472">Membrane</keyword>
<dbReference type="RefSeq" id="WP_130274572.1">
    <property type="nucleotide sequence ID" value="NZ_SGXG01000001.1"/>
</dbReference>
<evidence type="ECO:0000259" key="7">
    <source>
        <dbReference type="Pfam" id="PF14322"/>
    </source>
</evidence>
<dbReference type="GO" id="GO:0009279">
    <property type="term" value="C:cell outer membrane"/>
    <property type="evidence" value="ECO:0007669"/>
    <property type="project" value="UniProtKB-SubCell"/>
</dbReference>
<keyword evidence="9" id="KW-1185">Reference proteome</keyword>
<dbReference type="OrthoDB" id="5694214at2"/>
<evidence type="ECO:0000259" key="6">
    <source>
        <dbReference type="Pfam" id="PF07980"/>
    </source>
</evidence>
<evidence type="ECO:0000313" key="8">
    <source>
        <dbReference type="EMBL" id="RZS95490.1"/>
    </source>
</evidence>
<evidence type="ECO:0000256" key="5">
    <source>
        <dbReference type="ARBA" id="ARBA00023237"/>
    </source>
</evidence>
<evidence type="ECO:0000313" key="9">
    <source>
        <dbReference type="Proteomes" id="UP000292209"/>
    </source>
</evidence>
<evidence type="ECO:0000256" key="3">
    <source>
        <dbReference type="ARBA" id="ARBA00022729"/>
    </source>
</evidence>
<feature type="domain" description="SusD-like N-terminal" evidence="7">
    <location>
        <begin position="94"/>
        <end position="223"/>
    </location>
</feature>
<gene>
    <name evidence="8" type="ORF">BC751_1023</name>
</gene>
<dbReference type="SUPFAM" id="SSF48452">
    <property type="entry name" value="TPR-like"/>
    <property type="match status" value="1"/>
</dbReference>
<evidence type="ECO:0000256" key="2">
    <source>
        <dbReference type="ARBA" id="ARBA00006275"/>
    </source>
</evidence>